<keyword evidence="1" id="KW-0472">Membrane</keyword>
<name>A0A6A6UD47_9PEZI</name>
<gene>
    <name evidence="2" type="ORF">BT63DRAFT_424047</name>
</gene>
<dbReference type="AlphaFoldDB" id="A0A6A6UD47"/>
<dbReference type="SUPFAM" id="SSF54909">
    <property type="entry name" value="Dimeric alpha+beta barrel"/>
    <property type="match status" value="1"/>
</dbReference>
<dbReference type="Pfam" id="PF13826">
    <property type="entry name" value="Monooxy_af470-like"/>
    <property type="match status" value="1"/>
</dbReference>
<sequence>MSSHFTPLMTPHPSKIDTQALRSSQTAVLKDNFTITTWLALGATLNGLLFLSIGRIALIIPVVLLLAKTTDALLMVYGLKRNSWANNVINTKFSAQIPEDDGTYGPTSASSGVTVLLIGARSNHPMGILAPGFKEVGDYMIKMQKDSSARAQEYGLLASSAWMSTERDSSNEVMYVMYFRNTEGLHKYAHDDLHRQAWNWWNKTYKQHEHISIWHEVFAAPAKSWETLYANSHPTLLAAASVDVKTETGTQFFSPIVDASRGLLKSAKGRMAWSDGKDNDRYGQDPFQGL</sequence>
<dbReference type="OrthoDB" id="3202396at2759"/>
<keyword evidence="1" id="KW-1133">Transmembrane helix</keyword>
<organism evidence="2 3">
    <name type="scientific">Microthyrium microscopicum</name>
    <dbReference type="NCBI Taxonomy" id="703497"/>
    <lineage>
        <taxon>Eukaryota</taxon>
        <taxon>Fungi</taxon>
        <taxon>Dikarya</taxon>
        <taxon>Ascomycota</taxon>
        <taxon>Pezizomycotina</taxon>
        <taxon>Dothideomycetes</taxon>
        <taxon>Dothideomycetes incertae sedis</taxon>
        <taxon>Microthyriales</taxon>
        <taxon>Microthyriaceae</taxon>
        <taxon>Microthyrium</taxon>
    </lineage>
</organism>
<dbReference type="Proteomes" id="UP000799302">
    <property type="component" value="Unassembled WGS sequence"/>
</dbReference>
<dbReference type="InterPro" id="IPR011008">
    <property type="entry name" value="Dimeric_a/b-barrel"/>
</dbReference>
<feature type="transmembrane region" description="Helical" evidence="1">
    <location>
        <begin position="48"/>
        <end position="67"/>
    </location>
</feature>
<keyword evidence="1" id="KW-0812">Transmembrane</keyword>
<dbReference type="InterPro" id="IPR025444">
    <property type="entry name" value="Monooxy_af470"/>
</dbReference>
<evidence type="ECO:0008006" key="4">
    <source>
        <dbReference type="Google" id="ProtNLM"/>
    </source>
</evidence>
<proteinExistence type="predicted"/>
<protein>
    <recommendedName>
        <fullName evidence="4">Monooxygenase</fullName>
    </recommendedName>
</protein>
<keyword evidence="3" id="KW-1185">Reference proteome</keyword>
<evidence type="ECO:0000256" key="1">
    <source>
        <dbReference type="SAM" id="Phobius"/>
    </source>
</evidence>
<evidence type="ECO:0000313" key="2">
    <source>
        <dbReference type="EMBL" id="KAF2670082.1"/>
    </source>
</evidence>
<dbReference type="EMBL" id="MU004234">
    <property type="protein sequence ID" value="KAF2670082.1"/>
    <property type="molecule type" value="Genomic_DNA"/>
</dbReference>
<reference evidence="2" key="1">
    <citation type="journal article" date="2020" name="Stud. Mycol.">
        <title>101 Dothideomycetes genomes: a test case for predicting lifestyles and emergence of pathogens.</title>
        <authorList>
            <person name="Haridas S."/>
            <person name="Albert R."/>
            <person name="Binder M."/>
            <person name="Bloem J."/>
            <person name="Labutti K."/>
            <person name="Salamov A."/>
            <person name="Andreopoulos B."/>
            <person name="Baker S."/>
            <person name="Barry K."/>
            <person name="Bills G."/>
            <person name="Bluhm B."/>
            <person name="Cannon C."/>
            <person name="Castanera R."/>
            <person name="Culley D."/>
            <person name="Daum C."/>
            <person name="Ezra D."/>
            <person name="Gonzalez J."/>
            <person name="Henrissat B."/>
            <person name="Kuo A."/>
            <person name="Liang C."/>
            <person name="Lipzen A."/>
            <person name="Lutzoni F."/>
            <person name="Magnuson J."/>
            <person name="Mondo S."/>
            <person name="Nolan M."/>
            <person name="Ohm R."/>
            <person name="Pangilinan J."/>
            <person name="Park H.-J."/>
            <person name="Ramirez L."/>
            <person name="Alfaro M."/>
            <person name="Sun H."/>
            <person name="Tritt A."/>
            <person name="Yoshinaga Y."/>
            <person name="Zwiers L.-H."/>
            <person name="Turgeon B."/>
            <person name="Goodwin S."/>
            <person name="Spatafora J."/>
            <person name="Crous P."/>
            <person name="Grigoriev I."/>
        </authorList>
    </citation>
    <scope>NUCLEOTIDE SEQUENCE</scope>
    <source>
        <strain evidence="2">CBS 115976</strain>
    </source>
</reference>
<evidence type="ECO:0000313" key="3">
    <source>
        <dbReference type="Proteomes" id="UP000799302"/>
    </source>
</evidence>
<accession>A0A6A6UD47</accession>